<dbReference type="EMBL" id="AWVQ01000611">
    <property type="protein sequence ID" value="ERK69753.1"/>
    <property type="molecule type" value="Genomic_DNA"/>
</dbReference>
<sequence length="91" mass="8952">HPVRAMAVHRSLQAVLMAGLIVVGSGHHATGGEAHAGHGLPVVLLLGVAAMVFAFASGAVALRRGLPPLPRAEAALGAASVALMALPLLAA</sequence>
<organism evidence="2 3">
    <name type="scientific">Leifsonia aquatica ATCC 14665</name>
    <dbReference type="NCBI Taxonomy" id="1358026"/>
    <lineage>
        <taxon>Bacteria</taxon>
        <taxon>Bacillati</taxon>
        <taxon>Actinomycetota</taxon>
        <taxon>Actinomycetes</taxon>
        <taxon>Micrococcales</taxon>
        <taxon>Microbacteriaceae</taxon>
        <taxon>Leifsonia</taxon>
    </lineage>
</organism>
<evidence type="ECO:0000313" key="3">
    <source>
        <dbReference type="Proteomes" id="UP000016605"/>
    </source>
</evidence>
<evidence type="ECO:0000313" key="2">
    <source>
        <dbReference type="EMBL" id="ERK69753.1"/>
    </source>
</evidence>
<reference evidence="2 3" key="1">
    <citation type="submission" date="2013-08" db="EMBL/GenBank/DDBJ databases">
        <authorList>
            <person name="Weinstock G."/>
            <person name="Sodergren E."/>
            <person name="Wylie T."/>
            <person name="Fulton L."/>
            <person name="Fulton R."/>
            <person name="Fronick C."/>
            <person name="O'Laughlin M."/>
            <person name="Godfrey J."/>
            <person name="Miner T."/>
            <person name="Herter B."/>
            <person name="Appelbaum E."/>
            <person name="Cordes M."/>
            <person name="Lek S."/>
            <person name="Wollam A."/>
            <person name="Pepin K.H."/>
            <person name="Palsikar V.B."/>
            <person name="Mitreva M."/>
            <person name="Wilson R.K."/>
        </authorList>
    </citation>
    <scope>NUCLEOTIDE SEQUENCE [LARGE SCALE GENOMIC DNA]</scope>
    <source>
        <strain evidence="2 3">ATCC 14665</strain>
    </source>
</reference>
<dbReference type="PATRIC" id="fig|1358026.3.peg.3254"/>
<feature type="transmembrane region" description="Helical" evidence="1">
    <location>
        <begin position="42"/>
        <end position="62"/>
    </location>
</feature>
<comment type="caution">
    <text evidence="2">The sequence shown here is derived from an EMBL/GenBank/DDBJ whole genome shotgun (WGS) entry which is preliminary data.</text>
</comment>
<dbReference type="HOGENOM" id="CLU_2432132_0_0_11"/>
<protein>
    <submittedName>
        <fullName evidence="2">Dethiobiotin synthase domain protein</fullName>
    </submittedName>
</protein>
<feature type="transmembrane region" description="Helical" evidence="1">
    <location>
        <begin position="12"/>
        <end position="30"/>
    </location>
</feature>
<feature type="non-terminal residue" evidence="2">
    <location>
        <position position="1"/>
    </location>
</feature>
<keyword evidence="1" id="KW-1133">Transmembrane helix</keyword>
<keyword evidence="1" id="KW-0812">Transmembrane</keyword>
<gene>
    <name evidence="2" type="ORF">N136_03923</name>
</gene>
<keyword evidence="1" id="KW-0472">Membrane</keyword>
<accession>U2SWU3</accession>
<name>U2SWU3_LEIAQ</name>
<evidence type="ECO:0000256" key="1">
    <source>
        <dbReference type="SAM" id="Phobius"/>
    </source>
</evidence>
<dbReference type="Proteomes" id="UP000016605">
    <property type="component" value="Unassembled WGS sequence"/>
</dbReference>
<proteinExistence type="predicted"/>
<dbReference type="AlphaFoldDB" id="U2SWU3"/>